<dbReference type="NCBIfam" id="TIGR03070">
    <property type="entry name" value="couple_hipB"/>
    <property type="match status" value="1"/>
</dbReference>
<keyword evidence="1" id="KW-0812">Transmembrane</keyword>
<reference evidence="3 4" key="1">
    <citation type="submission" date="2024-08" db="EMBL/GenBank/DDBJ databases">
        <title>Sulfate-reducing bacteria isolated from formation water of the oil field in Kazakhstan and description of Pseudodesulfovibrio sp.</title>
        <authorList>
            <person name="Bidzhieva S.K."/>
            <person name="Tourova T.P."/>
            <person name="Grouzdev D.S."/>
            <person name="Beletsky A.V."/>
            <person name="Sokolova D.S."/>
            <person name="Samigullina S.R."/>
            <person name="Poltaraus A.B."/>
            <person name="Avtukh A.N."/>
            <person name="Tereshina V.M."/>
            <person name="Zhaparov N.S."/>
            <person name="Mardanov A.V."/>
            <person name="Nazina T.N."/>
        </authorList>
    </citation>
    <scope>NUCLEOTIDE SEQUENCE [LARGE SCALE GENOMIC DNA]</scope>
    <source>
        <strain evidence="3 4">9FUS</strain>
    </source>
</reference>
<dbReference type="Proteomes" id="UP001568698">
    <property type="component" value="Unassembled WGS sequence"/>
</dbReference>
<dbReference type="EMBL" id="JBGLYH010000016">
    <property type="protein sequence ID" value="MEZ7196599.1"/>
    <property type="molecule type" value="Genomic_DNA"/>
</dbReference>
<dbReference type="Gene3D" id="1.10.260.40">
    <property type="entry name" value="lambda repressor-like DNA-binding domains"/>
    <property type="match status" value="1"/>
</dbReference>
<organism evidence="3 4">
    <name type="scientific">Pseudodesulfovibrio karagichevae</name>
    <dbReference type="NCBI Taxonomy" id="3239305"/>
    <lineage>
        <taxon>Bacteria</taxon>
        <taxon>Pseudomonadati</taxon>
        <taxon>Thermodesulfobacteriota</taxon>
        <taxon>Desulfovibrionia</taxon>
        <taxon>Desulfovibrionales</taxon>
        <taxon>Desulfovibrionaceae</taxon>
    </lineage>
</organism>
<feature type="transmembrane region" description="Helical" evidence="1">
    <location>
        <begin position="38"/>
        <end position="56"/>
    </location>
</feature>
<dbReference type="InterPro" id="IPR001387">
    <property type="entry name" value="Cro/C1-type_HTH"/>
</dbReference>
<dbReference type="RefSeq" id="WP_371386130.1">
    <property type="nucleotide sequence ID" value="NZ_JBGLYH010000016.1"/>
</dbReference>
<gene>
    <name evidence="3" type="ORF">AB6M95_07565</name>
</gene>
<keyword evidence="1" id="KW-1133">Transmembrane helix</keyword>
<feature type="domain" description="HTH cro/C1-type" evidence="2">
    <location>
        <begin position="78"/>
        <end position="133"/>
    </location>
</feature>
<name>A0ABV4K0W6_9BACT</name>
<keyword evidence="4" id="KW-1185">Reference proteome</keyword>
<dbReference type="SMART" id="SM00530">
    <property type="entry name" value="HTH_XRE"/>
    <property type="match status" value="1"/>
</dbReference>
<keyword evidence="1" id="KW-0472">Membrane</keyword>
<dbReference type="CDD" id="cd00093">
    <property type="entry name" value="HTH_XRE"/>
    <property type="match status" value="1"/>
</dbReference>
<comment type="caution">
    <text evidence="3">The sequence shown here is derived from an EMBL/GenBank/DDBJ whole genome shotgun (WGS) entry which is preliminary data.</text>
</comment>
<dbReference type="Pfam" id="PF01381">
    <property type="entry name" value="HTH_3"/>
    <property type="match status" value="1"/>
</dbReference>
<evidence type="ECO:0000313" key="4">
    <source>
        <dbReference type="Proteomes" id="UP001568698"/>
    </source>
</evidence>
<accession>A0ABV4K0W6</accession>
<sequence>MSESISNTSIPTQEEIEAKARNLFNDETPKSESSVAKGALALGGLLMGGVVLNALLSSPEKRFTSRTAATARDIGEAIRLRRKDLGMTQKELADASGTGERFVGEIERGKETAEVGKVFDLLHALGLETRITVRG</sequence>
<dbReference type="SUPFAM" id="SSF47413">
    <property type="entry name" value="lambda repressor-like DNA-binding domains"/>
    <property type="match status" value="1"/>
</dbReference>
<protein>
    <submittedName>
        <fullName evidence="3">Helix-turn-helix transcriptional regulator</fullName>
    </submittedName>
</protein>
<evidence type="ECO:0000256" key="1">
    <source>
        <dbReference type="SAM" id="Phobius"/>
    </source>
</evidence>
<dbReference type="PROSITE" id="PS50943">
    <property type="entry name" value="HTH_CROC1"/>
    <property type="match status" value="1"/>
</dbReference>
<dbReference type="InterPro" id="IPR010982">
    <property type="entry name" value="Lambda_DNA-bd_dom_sf"/>
</dbReference>
<evidence type="ECO:0000259" key="2">
    <source>
        <dbReference type="PROSITE" id="PS50943"/>
    </source>
</evidence>
<evidence type="ECO:0000313" key="3">
    <source>
        <dbReference type="EMBL" id="MEZ7196599.1"/>
    </source>
</evidence>
<dbReference type="InterPro" id="IPR017507">
    <property type="entry name" value="Tscrpt_reg_HipB-like"/>
</dbReference>
<proteinExistence type="predicted"/>